<dbReference type="SUPFAM" id="SSF53686">
    <property type="entry name" value="Tryptophan synthase beta subunit-like PLP-dependent enzymes"/>
    <property type="match status" value="1"/>
</dbReference>
<evidence type="ECO:0000256" key="2">
    <source>
        <dbReference type="ARBA" id="ARBA00022898"/>
    </source>
</evidence>
<dbReference type="AlphaFoldDB" id="A0A1G9BYD1"/>
<dbReference type="OrthoDB" id="5176350at2"/>
<proteinExistence type="predicted"/>
<organism evidence="4 5">
    <name type="scientific">Nonomuraea jiangxiensis</name>
    <dbReference type="NCBI Taxonomy" id="633440"/>
    <lineage>
        <taxon>Bacteria</taxon>
        <taxon>Bacillati</taxon>
        <taxon>Actinomycetota</taxon>
        <taxon>Actinomycetes</taxon>
        <taxon>Streptosporangiales</taxon>
        <taxon>Streptosporangiaceae</taxon>
        <taxon>Nonomuraea</taxon>
    </lineage>
</organism>
<evidence type="ECO:0000313" key="4">
    <source>
        <dbReference type="EMBL" id="SDK44459.1"/>
    </source>
</evidence>
<dbReference type="Gene3D" id="3.40.50.1100">
    <property type="match status" value="2"/>
</dbReference>
<dbReference type="CDD" id="cd01561">
    <property type="entry name" value="CBS_like"/>
    <property type="match status" value="1"/>
</dbReference>
<evidence type="ECO:0000313" key="5">
    <source>
        <dbReference type="Proteomes" id="UP000199202"/>
    </source>
</evidence>
<dbReference type="InterPro" id="IPR001926">
    <property type="entry name" value="TrpB-like_PALP"/>
</dbReference>
<dbReference type="Proteomes" id="UP000199202">
    <property type="component" value="Unassembled WGS sequence"/>
</dbReference>
<dbReference type="InterPro" id="IPR050214">
    <property type="entry name" value="Cys_Synth/Cystath_Beta-Synth"/>
</dbReference>
<protein>
    <submittedName>
        <fullName evidence="4">Cystathionine beta-synthase</fullName>
    </submittedName>
</protein>
<name>A0A1G9BYD1_9ACTN</name>
<keyword evidence="5" id="KW-1185">Reference proteome</keyword>
<dbReference type="EMBL" id="FNDJ01000016">
    <property type="protein sequence ID" value="SDK44459.1"/>
    <property type="molecule type" value="Genomic_DNA"/>
</dbReference>
<accession>A0A1G9BYD1</accession>
<feature type="domain" description="Tryptophan synthase beta chain-like PALP" evidence="3">
    <location>
        <begin position="8"/>
        <end position="295"/>
    </location>
</feature>
<gene>
    <name evidence="4" type="ORF">SAMN05421869_11615</name>
</gene>
<dbReference type="GO" id="GO:1901605">
    <property type="term" value="P:alpha-amino acid metabolic process"/>
    <property type="evidence" value="ECO:0007669"/>
    <property type="project" value="UniProtKB-ARBA"/>
</dbReference>
<dbReference type="STRING" id="633440.SAMN05421869_11615"/>
<dbReference type="Pfam" id="PF00291">
    <property type="entry name" value="PALP"/>
    <property type="match status" value="1"/>
</dbReference>
<dbReference type="InterPro" id="IPR036052">
    <property type="entry name" value="TrpB-like_PALP_sf"/>
</dbReference>
<reference evidence="4 5" key="1">
    <citation type="submission" date="2016-10" db="EMBL/GenBank/DDBJ databases">
        <authorList>
            <person name="de Groot N.N."/>
        </authorList>
    </citation>
    <scope>NUCLEOTIDE SEQUENCE [LARGE SCALE GENOMIC DNA]</scope>
    <source>
        <strain evidence="4 5">CGMCC 4.6533</strain>
    </source>
</reference>
<sequence length="338" mass="35392">MRIVNRLSELIGDTPLLALCRTGSGSRLLLKLEQFNPYGTAKLRMALSMVLDAEAGGRLRPGGRIVESTSGNTGLGLALVAAERGYRFTAVVDGHACPDKLRAMLAMGAELVYVTEEGDEELATAAREELAARLAKDSGNAVFTEQHNNPANAEGYRPLARELAKALPEGVDHLIGAVGTGGSLCGTGRELRRLMPGVRLVGVEPVGSIAFGGPGGPYHQSGTGTPPGAPVGALVDYDLIDEGRKVSDRQAFGTCRALARRTGLLVGGSAGGVIHEALHELRAAPPGSTLVALLNDSGEKYLDTVFNDAWMAERDLLDPDVEREVGDLLEEFGSVGAS</sequence>
<keyword evidence="2" id="KW-0663">Pyridoxal phosphate</keyword>
<comment type="cofactor">
    <cofactor evidence="1">
        <name>pyridoxal 5'-phosphate</name>
        <dbReference type="ChEBI" id="CHEBI:597326"/>
    </cofactor>
</comment>
<evidence type="ECO:0000256" key="1">
    <source>
        <dbReference type="ARBA" id="ARBA00001933"/>
    </source>
</evidence>
<dbReference type="PANTHER" id="PTHR10314">
    <property type="entry name" value="CYSTATHIONINE BETA-SYNTHASE"/>
    <property type="match status" value="1"/>
</dbReference>
<evidence type="ECO:0000259" key="3">
    <source>
        <dbReference type="Pfam" id="PF00291"/>
    </source>
</evidence>